<keyword evidence="3" id="KW-0805">Transcription regulation</keyword>
<dbReference type="InterPro" id="IPR001867">
    <property type="entry name" value="OmpR/PhoB-type_DNA-bd"/>
</dbReference>
<evidence type="ECO:0000256" key="6">
    <source>
        <dbReference type="PROSITE-ProRule" id="PRU00169"/>
    </source>
</evidence>
<sequence length="249" mass="27994">MKEHILVVDDERPIVKLISYHLEREGYRTTGCHDGEVACQLIREQPFDLVILDLMLPGMTGWDVLRIARNEGKKFPVIILSARGEEVDKVAGLELGADDYVTKPFSPRELVARVRAHLRRVSSMQPEDNSPRKLKYGPLVLDEDSREVFVGDQPVELTTKEFDLLSYMMKQPGRVFTRENLLSQVWGYDFEGDTRTVDVHISRVRQKIDGALGGSAETSVIETVRGVGYKLVLPAPPFDENGGSANRGE</sequence>
<feature type="domain" description="OmpR/PhoB-type" evidence="9">
    <location>
        <begin position="131"/>
        <end position="233"/>
    </location>
</feature>
<dbReference type="Gene3D" id="6.10.250.690">
    <property type="match status" value="1"/>
</dbReference>
<gene>
    <name evidence="10" type="ORF">IMF26_05060</name>
</gene>
<keyword evidence="2" id="KW-0902">Two-component regulatory system</keyword>
<evidence type="ECO:0000256" key="2">
    <source>
        <dbReference type="ARBA" id="ARBA00023012"/>
    </source>
</evidence>
<dbReference type="Pfam" id="PF00072">
    <property type="entry name" value="Response_reg"/>
    <property type="match status" value="1"/>
</dbReference>
<dbReference type="SMART" id="SM00448">
    <property type="entry name" value="REC"/>
    <property type="match status" value="1"/>
</dbReference>
<dbReference type="GO" id="GO:0000156">
    <property type="term" value="F:phosphorelay response regulator activity"/>
    <property type="evidence" value="ECO:0007669"/>
    <property type="project" value="TreeGrafter"/>
</dbReference>
<evidence type="ECO:0000259" key="9">
    <source>
        <dbReference type="PROSITE" id="PS51755"/>
    </source>
</evidence>
<feature type="modified residue" description="4-aspartylphosphate" evidence="6">
    <location>
        <position position="53"/>
    </location>
</feature>
<evidence type="ECO:0000313" key="10">
    <source>
        <dbReference type="EMBL" id="QUL99417.1"/>
    </source>
</evidence>
<dbReference type="PANTHER" id="PTHR48111:SF1">
    <property type="entry name" value="TWO-COMPONENT RESPONSE REGULATOR ORR33"/>
    <property type="match status" value="1"/>
</dbReference>
<dbReference type="FunFam" id="1.10.10.10:FF:000018">
    <property type="entry name" value="DNA-binding response regulator ResD"/>
    <property type="match status" value="1"/>
</dbReference>
<name>A0AAT9LEF3_9FIRM</name>
<evidence type="ECO:0000256" key="4">
    <source>
        <dbReference type="ARBA" id="ARBA00023125"/>
    </source>
</evidence>
<dbReference type="Pfam" id="PF00486">
    <property type="entry name" value="Trans_reg_C"/>
    <property type="match status" value="1"/>
</dbReference>
<dbReference type="SUPFAM" id="SSF52172">
    <property type="entry name" value="CheY-like"/>
    <property type="match status" value="1"/>
</dbReference>
<dbReference type="PROSITE" id="PS51755">
    <property type="entry name" value="OMPR_PHOB"/>
    <property type="match status" value="1"/>
</dbReference>
<evidence type="ECO:0000259" key="8">
    <source>
        <dbReference type="PROSITE" id="PS50110"/>
    </source>
</evidence>
<reference evidence="10" key="2">
    <citation type="journal article" date="2023" name="Biology">
        <title>Prokaryotic Life Associated with Coal-Fire Gas Vents Revealed by Metagenomics.</title>
        <authorList>
            <person name="Kadnikov V.V."/>
            <person name="Mardanov A.V."/>
            <person name="Beletsky A.V."/>
            <person name="Karnachuk O.V."/>
            <person name="Ravin N.V."/>
        </authorList>
    </citation>
    <scope>NUCLEOTIDE SEQUENCE</scope>
    <source>
        <strain evidence="10">Bu02</strain>
    </source>
</reference>
<feature type="DNA-binding region" description="OmpR/PhoB-type" evidence="7">
    <location>
        <begin position="131"/>
        <end position="233"/>
    </location>
</feature>
<dbReference type="CDD" id="cd00383">
    <property type="entry name" value="trans_reg_C"/>
    <property type="match status" value="1"/>
</dbReference>
<dbReference type="InterPro" id="IPR016032">
    <property type="entry name" value="Sig_transdc_resp-reg_C-effctor"/>
</dbReference>
<evidence type="ECO:0000256" key="3">
    <source>
        <dbReference type="ARBA" id="ARBA00023015"/>
    </source>
</evidence>
<keyword evidence="4 7" id="KW-0238">DNA-binding</keyword>
<dbReference type="EMBL" id="CP062796">
    <property type="protein sequence ID" value="QUL99417.1"/>
    <property type="molecule type" value="Genomic_DNA"/>
</dbReference>
<dbReference type="GO" id="GO:0000976">
    <property type="term" value="F:transcription cis-regulatory region binding"/>
    <property type="evidence" value="ECO:0007669"/>
    <property type="project" value="TreeGrafter"/>
</dbReference>
<dbReference type="InterPro" id="IPR001789">
    <property type="entry name" value="Sig_transdc_resp-reg_receiver"/>
</dbReference>
<dbReference type="InterPro" id="IPR036388">
    <property type="entry name" value="WH-like_DNA-bd_sf"/>
</dbReference>
<organism evidence="10">
    <name type="scientific">Candidatus Fermentithermobacillus carboniphilus</name>
    <dbReference type="NCBI Taxonomy" id="3085328"/>
    <lineage>
        <taxon>Bacteria</taxon>
        <taxon>Bacillati</taxon>
        <taxon>Bacillota</taxon>
        <taxon>Candidatus Fermentithermobacillia</taxon>
        <taxon>Candidatus Fermentithermobacillales</taxon>
        <taxon>Candidatus Fermentithermobacillaceae</taxon>
        <taxon>Candidatus Fermentithermobacillus</taxon>
    </lineage>
</organism>
<dbReference type="SUPFAM" id="SSF46894">
    <property type="entry name" value="C-terminal effector domain of the bipartite response regulators"/>
    <property type="match status" value="1"/>
</dbReference>
<reference evidence="10" key="1">
    <citation type="submission" date="2020-10" db="EMBL/GenBank/DDBJ databases">
        <authorList>
            <person name="Kadnikov V."/>
            <person name="Beletsky A.V."/>
            <person name="Mardanov A.V."/>
            <person name="Karnachuk O.V."/>
            <person name="Ravin N.V."/>
        </authorList>
    </citation>
    <scope>NUCLEOTIDE SEQUENCE</scope>
    <source>
        <strain evidence="10">Bu02</strain>
    </source>
</reference>
<proteinExistence type="predicted"/>
<dbReference type="PANTHER" id="PTHR48111">
    <property type="entry name" value="REGULATOR OF RPOS"/>
    <property type="match status" value="1"/>
</dbReference>
<dbReference type="GO" id="GO:0032993">
    <property type="term" value="C:protein-DNA complex"/>
    <property type="evidence" value="ECO:0007669"/>
    <property type="project" value="TreeGrafter"/>
</dbReference>
<dbReference type="Gene3D" id="1.10.10.10">
    <property type="entry name" value="Winged helix-like DNA-binding domain superfamily/Winged helix DNA-binding domain"/>
    <property type="match status" value="1"/>
</dbReference>
<protein>
    <submittedName>
        <fullName evidence="10">Response regulator transcription factor</fullName>
    </submittedName>
</protein>
<dbReference type="InterPro" id="IPR039420">
    <property type="entry name" value="WalR-like"/>
</dbReference>
<dbReference type="GO" id="GO:0006355">
    <property type="term" value="P:regulation of DNA-templated transcription"/>
    <property type="evidence" value="ECO:0007669"/>
    <property type="project" value="InterPro"/>
</dbReference>
<dbReference type="GO" id="GO:0005829">
    <property type="term" value="C:cytosol"/>
    <property type="evidence" value="ECO:0007669"/>
    <property type="project" value="TreeGrafter"/>
</dbReference>
<evidence type="ECO:0000256" key="5">
    <source>
        <dbReference type="ARBA" id="ARBA00023163"/>
    </source>
</evidence>
<dbReference type="Gene3D" id="3.40.50.2300">
    <property type="match status" value="1"/>
</dbReference>
<dbReference type="PROSITE" id="PS50110">
    <property type="entry name" value="RESPONSE_REGULATORY"/>
    <property type="match status" value="1"/>
</dbReference>
<dbReference type="FunFam" id="3.40.50.2300:FF:000001">
    <property type="entry name" value="DNA-binding response regulator PhoB"/>
    <property type="match status" value="1"/>
</dbReference>
<feature type="domain" description="Response regulatory" evidence="8">
    <location>
        <begin position="4"/>
        <end position="118"/>
    </location>
</feature>
<keyword evidence="5" id="KW-0804">Transcription</keyword>
<accession>A0AAT9LEF3</accession>
<dbReference type="InterPro" id="IPR011006">
    <property type="entry name" value="CheY-like_superfamily"/>
</dbReference>
<dbReference type="AlphaFoldDB" id="A0AAT9LEF3"/>
<evidence type="ECO:0000256" key="7">
    <source>
        <dbReference type="PROSITE-ProRule" id="PRU01091"/>
    </source>
</evidence>
<keyword evidence="1 6" id="KW-0597">Phosphoprotein</keyword>
<evidence type="ECO:0000256" key="1">
    <source>
        <dbReference type="ARBA" id="ARBA00022553"/>
    </source>
</evidence>
<dbReference type="SMART" id="SM00862">
    <property type="entry name" value="Trans_reg_C"/>
    <property type="match status" value="1"/>
</dbReference>
<dbReference type="KEGG" id="fcz:IMF26_05060"/>